<dbReference type="Proteomes" id="UP000640725">
    <property type="component" value="Unassembled WGS sequence"/>
</dbReference>
<protein>
    <recommendedName>
        <fullName evidence="3">PAS domain-containing protein</fullName>
    </recommendedName>
</protein>
<dbReference type="RefSeq" id="WP_193870416.1">
    <property type="nucleotide sequence ID" value="NZ_JADEWU010000042.1"/>
</dbReference>
<gene>
    <name evidence="1" type="ORF">IQ236_17095</name>
</gene>
<sequence length="220" mass="25078">MLKLLQCPKSQIAIGRETVKFTLPSRSQALDFVDSQTDLIVRFLHRWGLREATISYPSSNGVEKSIPIPATLQTSEEPMIKGLTNTQWLRVAEEILNESRPTFLVSMTQHKNVLVNSAACDMMGCSAEELLSRDLAPLWVPPGQLKPISYNVQLPPHLEEFHRLLKQQSELINHTFSNWKPAGDNTDAHWVVWNDDIRFVELDGNPYRLMRVNGFDEVKV</sequence>
<dbReference type="EMBL" id="JADEWU010000042">
    <property type="protein sequence ID" value="MBE9144921.1"/>
    <property type="molecule type" value="Genomic_DNA"/>
</dbReference>
<evidence type="ECO:0008006" key="3">
    <source>
        <dbReference type="Google" id="ProtNLM"/>
    </source>
</evidence>
<reference evidence="1 2" key="1">
    <citation type="submission" date="2020-10" db="EMBL/GenBank/DDBJ databases">
        <authorList>
            <person name="Castelo-Branco R."/>
            <person name="Eusebio N."/>
            <person name="Adriana R."/>
            <person name="Vieira A."/>
            <person name="Brugerolle De Fraissinette N."/>
            <person name="Rezende De Castro R."/>
            <person name="Schneider M.P."/>
            <person name="Vasconcelos V."/>
            <person name="Leao P.N."/>
        </authorList>
    </citation>
    <scope>NUCLEOTIDE SEQUENCE [LARGE SCALE GENOMIC DNA]</scope>
    <source>
        <strain evidence="1 2">LEGE 06226</strain>
    </source>
</reference>
<evidence type="ECO:0000313" key="2">
    <source>
        <dbReference type="Proteomes" id="UP000640725"/>
    </source>
</evidence>
<accession>A0ABR9UEN1</accession>
<keyword evidence="2" id="KW-1185">Reference proteome</keyword>
<comment type="caution">
    <text evidence="1">The sequence shown here is derived from an EMBL/GenBank/DDBJ whole genome shotgun (WGS) entry which is preliminary data.</text>
</comment>
<name>A0ABR9UEN1_9CYAN</name>
<dbReference type="Gene3D" id="3.30.450.20">
    <property type="entry name" value="PAS domain"/>
    <property type="match status" value="1"/>
</dbReference>
<dbReference type="InterPro" id="IPR035965">
    <property type="entry name" value="PAS-like_dom_sf"/>
</dbReference>
<evidence type="ECO:0000313" key="1">
    <source>
        <dbReference type="EMBL" id="MBE9144921.1"/>
    </source>
</evidence>
<dbReference type="SUPFAM" id="SSF55785">
    <property type="entry name" value="PYP-like sensor domain (PAS domain)"/>
    <property type="match status" value="1"/>
</dbReference>
<proteinExistence type="predicted"/>
<organism evidence="1 2">
    <name type="scientific">Planktothrix mougeotii LEGE 06226</name>
    <dbReference type="NCBI Taxonomy" id="1828728"/>
    <lineage>
        <taxon>Bacteria</taxon>
        <taxon>Bacillati</taxon>
        <taxon>Cyanobacteriota</taxon>
        <taxon>Cyanophyceae</taxon>
        <taxon>Oscillatoriophycideae</taxon>
        <taxon>Oscillatoriales</taxon>
        <taxon>Microcoleaceae</taxon>
        <taxon>Planktothrix</taxon>
    </lineage>
</organism>